<dbReference type="Gene3D" id="3.30.1180.20">
    <property type="entry name" value="Dihydroxyacetone kinase, domain 2"/>
    <property type="match status" value="1"/>
</dbReference>
<dbReference type="GO" id="GO:0019563">
    <property type="term" value="P:glycerol catabolic process"/>
    <property type="evidence" value="ECO:0007669"/>
    <property type="project" value="TreeGrafter"/>
</dbReference>
<dbReference type="RefSeq" id="WP_089800505.1">
    <property type="nucleotide sequence ID" value="NZ_BJYE01000005.1"/>
</dbReference>
<keyword evidence="3" id="KW-1185">Reference proteome</keyword>
<dbReference type="PANTHER" id="PTHR28629:SF4">
    <property type="entry name" value="TRIOKINASE_FMN CYCLASE"/>
    <property type="match status" value="1"/>
</dbReference>
<dbReference type="InterPro" id="IPR050861">
    <property type="entry name" value="Dihydroxyacetone_Kinase"/>
</dbReference>
<comment type="caution">
    <text evidence="2">The sequence shown here is derived from an EMBL/GenBank/DDBJ whole genome shotgun (WGS) entry which is preliminary data.</text>
</comment>
<dbReference type="STRING" id="442899.SAMN05720591_10625"/>
<dbReference type="Proteomes" id="UP000321400">
    <property type="component" value="Unassembled WGS sequence"/>
</dbReference>
<dbReference type="InterPro" id="IPR004006">
    <property type="entry name" value="DhaK_dom"/>
</dbReference>
<dbReference type="SUPFAM" id="SSF82549">
    <property type="entry name" value="DAK1/DegV-like"/>
    <property type="match status" value="1"/>
</dbReference>
<evidence type="ECO:0000313" key="3">
    <source>
        <dbReference type="Proteomes" id="UP000321400"/>
    </source>
</evidence>
<dbReference type="GO" id="GO:0005829">
    <property type="term" value="C:cytosol"/>
    <property type="evidence" value="ECO:0007669"/>
    <property type="project" value="TreeGrafter"/>
</dbReference>
<evidence type="ECO:0000313" key="2">
    <source>
        <dbReference type="EMBL" id="GEN56103.1"/>
    </source>
</evidence>
<dbReference type="GO" id="GO:0004371">
    <property type="term" value="F:glycerone kinase activity"/>
    <property type="evidence" value="ECO:0007669"/>
    <property type="project" value="InterPro"/>
</dbReference>
<name>A0A511WZI4_9BACI</name>
<dbReference type="EMBL" id="BJYE01000005">
    <property type="protein sequence ID" value="GEN56103.1"/>
    <property type="molecule type" value="Genomic_DNA"/>
</dbReference>
<protein>
    <submittedName>
        <fullName evidence="2">DhaKLM operon coactivator DhaQ</fullName>
    </submittedName>
</protein>
<accession>A0A511WZI4</accession>
<dbReference type="OrthoDB" id="9806345at2"/>
<dbReference type="Gene3D" id="3.40.50.10440">
    <property type="entry name" value="Dihydroxyacetone kinase, domain 1"/>
    <property type="match status" value="1"/>
</dbReference>
<dbReference type="PANTHER" id="PTHR28629">
    <property type="entry name" value="TRIOKINASE/FMN CYCLASE"/>
    <property type="match status" value="1"/>
</dbReference>
<reference evidence="2 3" key="1">
    <citation type="submission" date="2019-07" db="EMBL/GenBank/DDBJ databases">
        <title>Whole genome shotgun sequence of Halolactibacillus alkaliphilus NBRC 103919.</title>
        <authorList>
            <person name="Hosoyama A."/>
            <person name="Uohara A."/>
            <person name="Ohji S."/>
            <person name="Ichikawa N."/>
        </authorList>
    </citation>
    <scope>NUCLEOTIDE SEQUENCE [LARGE SCALE GENOMIC DNA]</scope>
    <source>
        <strain evidence="2 3">NBRC 103919</strain>
    </source>
</reference>
<organism evidence="2 3">
    <name type="scientific">Halolactibacillus alkaliphilus</name>
    <dbReference type="NCBI Taxonomy" id="442899"/>
    <lineage>
        <taxon>Bacteria</taxon>
        <taxon>Bacillati</taxon>
        <taxon>Bacillota</taxon>
        <taxon>Bacilli</taxon>
        <taxon>Bacillales</taxon>
        <taxon>Bacillaceae</taxon>
        <taxon>Halolactibacillus</taxon>
    </lineage>
</organism>
<sequence length="327" mass="36188">MKHIINEKNSAVKAMLSAYHFEHQDRLAIDTQHNIIYQKDVSGVSLISGGGSGHEPAHFGYVGEGMLSASVSGDLFTPPFPDAILRAIERTDTGAGALLIVKNFASDVEVFTEAKRLAKQKGHHVEMVIVSDDVSVDNKETYSKRKRGVAGTVLIYKILGYFKQHGLSLSELCTIADDLMPHLFTLGVALSSAALPETDPFFSLASNEVYFGVGIHGEKGYRKEPFQSSEQLAIELYNKLKHLHRFKPGEQYAFLINGLGATPLLEQYVFSHDIKRLAHLDKITIDFIKTGTQLSSYNMHGISLSCLKITDPRFKEALRMPVAASHW</sequence>
<feature type="domain" description="DhaK" evidence="1">
    <location>
        <begin position="7"/>
        <end position="327"/>
    </location>
</feature>
<dbReference type="PROSITE" id="PS51481">
    <property type="entry name" value="DHAK"/>
    <property type="match status" value="1"/>
</dbReference>
<dbReference type="Pfam" id="PF02733">
    <property type="entry name" value="Dak1"/>
    <property type="match status" value="1"/>
</dbReference>
<dbReference type="AlphaFoldDB" id="A0A511WZI4"/>
<evidence type="ECO:0000259" key="1">
    <source>
        <dbReference type="PROSITE" id="PS51481"/>
    </source>
</evidence>
<gene>
    <name evidence="2" type="ORF">HAL01_05670</name>
</gene>
<dbReference type="FunFam" id="3.40.50.10440:FF:000001">
    <property type="entry name" value="Dihydroxyacetone kinase, DhaK subunit"/>
    <property type="match status" value="1"/>
</dbReference>
<proteinExistence type="predicted"/>